<gene>
    <name evidence="1" type="ORF">APLA_LOCUS15526</name>
</gene>
<comment type="caution">
    <text evidence="1">The sequence shown here is derived from an EMBL/GenBank/DDBJ whole genome shotgun (WGS) entry which is preliminary data.</text>
</comment>
<protein>
    <submittedName>
        <fullName evidence="1">Uncharacterized protein</fullName>
    </submittedName>
</protein>
<evidence type="ECO:0000313" key="2">
    <source>
        <dbReference type="Proteomes" id="UP000494256"/>
    </source>
</evidence>
<reference evidence="1 2" key="1">
    <citation type="submission" date="2020-04" db="EMBL/GenBank/DDBJ databases">
        <authorList>
            <person name="Wallbank WR R."/>
            <person name="Pardo Diaz C."/>
            <person name="Kozak K."/>
            <person name="Martin S."/>
            <person name="Jiggins C."/>
            <person name="Moest M."/>
            <person name="Warren A I."/>
            <person name="Byers J.R.P. K."/>
            <person name="Montejo-Kovacevich G."/>
            <person name="Yen C E."/>
        </authorList>
    </citation>
    <scope>NUCLEOTIDE SEQUENCE [LARGE SCALE GENOMIC DNA]</scope>
</reference>
<evidence type="ECO:0000313" key="1">
    <source>
        <dbReference type="EMBL" id="CAB3255977.1"/>
    </source>
</evidence>
<dbReference type="Proteomes" id="UP000494256">
    <property type="component" value="Unassembled WGS sequence"/>
</dbReference>
<name>A0A8S1BAY0_ARCPL</name>
<proteinExistence type="predicted"/>
<accession>A0A8S1BAY0</accession>
<dbReference type="AlphaFoldDB" id="A0A8S1BAY0"/>
<organism evidence="1 2">
    <name type="scientific">Arctia plantaginis</name>
    <name type="common">Wood tiger moth</name>
    <name type="synonym">Phalaena plantaginis</name>
    <dbReference type="NCBI Taxonomy" id="874455"/>
    <lineage>
        <taxon>Eukaryota</taxon>
        <taxon>Metazoa</taxon>
        <taxon>Ecdysozoa</taxon>
        <taxon>Arthropoda</taxon>
        <taxon>Hexapoda</taxon>
        <taxon>Insecta</taxon>
        <taxon>Pterygota</taxon>
        <taxon>Neoptera</taxon>
        <taxon>Endopterygota</taxon>
        <taxon>Lepidoptera</taxon>
        <taxon>Glossata</taxon>
        <taxon>Ditrysia</taxon>
        <taxon>Noctuoidea</taxon>
        <taxon>Erebidae</taxon>
        <taxon>Arctiinae</taxon>
        <taxon>Arctia</taxon>
    </lineage>
</organism>
<dbReference type="OrthoDB" id="6432525at2759"/>
<dbReference type="EMBL" id="CADEBD010000443">
    <property type="protein sequence ID" value="CAB3255977.1"/>
    <property type="molecule type" value="Genomic_DNA"/>
</dbReference>
<sequence length="100" mass="11574">MIWQNYSFAEDCNRNWGRASSMRWATDFGLGQSPEHSRRPHVDGCLEPSPWCPAQSDVDHGQDIQVHEFWNSQRTARGLLHTSAKYSSPLCLEKMDKMYT</sequence>